<dbReference type="AlphaFoldDB" id="A0A1A9I5G5"/>
<dbReference type="SUPFAM" id="SSF54637">
    <property type="entry name" value="Thioesterase/thiol ester dehydrase-isomerase"/>
    <property type="match status" value="1"/>
</dbReference>
<dbReference type="EMBL" id="CP015772">
    <property type="protein sequence ID" value="ANH82908.1"/>
    <property type="molecule type" value="Genomic_DNA"/>
</dbReference>
<dbReference type="KEGG" id="nia:A8C56_19665"/>
<name>A0A1A9I5G5_9BACT</name>
<accession>A0A1A9I5G5</accession>
<dbReference type="RefSeq" id="WP_067759872.1">
    <property type="nucleotide sequence ID" value="NZ_CP015772.1"/>
</dbReference>
<dbReference type="OrthoDB" id="2922403at2"/>
<proteinExistence type="predicted"/>
<dbReference type="InterPro" id="IPR029069">
    <property type="entry name" value="HotDog_dom_sf"/>
</dbReference>
<dbReference type="InterPro" id="IPR016776">
    <property type="entry name" value="ApeP-like_dehydratase"/>
</dbReference>
<evidence type="ECO:0000313" key="1">
    <source>
        <dbReference type="EMBL" id="ANH82908.1"/>
    </source>
</evidence>
<dbReference type="STRING" id="1176587.A8C56_19665"/>
<dbReference type="Gene3D" id="3.10.129.10">
    <property type="entry name" value="Hotdog Thioesterase"/>
    <property type="match status" value="1"/>
</dbReference>
<keyword evidence="2" id="KW-1185">Reference proteome</keyword>
<organism evidence="1 2">
    <name type="scientific">Niabella ginsenosidivorans</name>
    <dbReference type="NCBI Taxonomy" id="1176587"/>
    <lineage>
        <taxon>Bacteria</taxon>
        <taxon>Pseudomonadati</taxon>
        <taxon>Bacteroidota</taxon>
        <taxon>Chitinophagia</taxon>
        <taxon>Chitinophagales</taxon>
        <taxon>Chitinophagaceae</taxon>
        <taxon>Niabella</taxon>
    </lineage>
</organism>
<dbReference type="Pfam" id="PF22817">
    <property type="entry name" value="ApeP-like"/>
    <property type="match status" value="1"/>
</dbReference>
<sequence>MSIATDILPYIPQRPPFVMVQTLEHCDADGASTRFQIPDDHLFISEGVFKEPGLIENIAQTAAARIGYICSQENRPVPIGFIGAVQQLRIDRLPAVGEVLNTTISVKNQIFNATIVNGTVAVADTIIASCEMRIFIAE</sequence>
<protein>
    <submittedName>
        <fullName evidence="1">3-hydroxyacyl-ACP dehydratase</fullName>
    </submittedName>
</protein>
<dbReference type="Proteomes" id="UP000077667">
    <property type="component" value="Chromosome"/>
</dbReference>
<evidence type="ECO:0000313" key="2">
    <source>
        <dbReference type="Proteomes" id="UP000077667"/>
    </source>
</evidence>
<reference evidence="1 2" key="1">
    <citation type="submission" date="2016-05" db="EMBL/GenBank/DDBJ databases">
        <title>Niabella ginsenosidivorans BS26 whole genome sequencing.</title>
        <authorList>
            <person name="Im W.T."/>
            <person name="Siddiqi M.Z."/>
        </authorList>
    </citation>
    <scope>NUCLEOTIDE SEQUENCE [LARGE SCALE GENOMIC DNA]</scope>
    <source>
        <strain evidence="1 2">BS26</strain>
    </source>
</reference>
<gene>
    <name evidence="1" type="ORF">A8C56_19665</name>
</gene>